<evidence type="ECO:0000313" key="2">
    <source>
        <dbReference type="EMBL" id="KAI9244715.1"/>
    </source>
</evidence>
<gene>
    <name evidence="2" type="ORF">BDA99DRAFT_610097</name>
</gene>
<dbReference type="Proteomes" id="UP001209540">
    <property type="component" value="Unassembled WGS sequence"/>
</dbReference>
<comment type="caution">
    <text evidence="2">The sequence shown here is derived from an EMBL/GenBank/DDBJ whole genome shotgun (WGS) entry which is preliminary data.</text>
</comment>
<reference evidence="2" key="1">
    <citation type="journal article" date="2022" name="IScience">
        <title>Evolution of zygomycete secretomes and the origins of terrestrial fungal ecologies.</title>
        <authorList>
            <person name="Chang Y."/>
            <person name="Wang Y."/>
            <person name="Mondo S."/>
            <person name="Ahrendt S."/>
            <person name="Andreopoulos W."/>
            <person name="Barry K."/>
            <person name="Beard J."/>
            <person name="Benny G.L."/>
            <person name="Blankenship S."/>
            <person name="Bonito G."/>
            <person name="Cuomo C."/>
            <person name="Desiro A."/>
            <person name="Gervers K.A."/>
            <person name="Hundley H."/>
            <person name="Kuo A."/>
            <person name="LaButti K."/>
            <person name="Lang B.F."/>
            <person name="Lipzen A."/>
            <person name="O'Donnell K."/>
            <person name="Pangilinan J."/>
            <person name="Reynolds N."/>
            <person name="Sandor L."/>
            <person name="Smith M.E."/>
            <person name="Tsang A."/>
            <person name="Grigoriev I.V."/>
            <person name="Stajich J.E."/>
            <person name="Spatafora J.W."/>
        </authorList>
    </citation>
    <scope>NUCLEOTIDE SEQUENCE</scope>
    <source>
        <strain evidence="2">RSA 2281</strain>
    </source>
</reference>
<evidence type="ECO:0000313" key="3">
    <source>
        <dbReference type="Proteomes" id="UP001209540"/>
    </source>
</evidence>
<organism evidence="2 3">
    <name type="scientific">Phascolomyces articulosus</name>
    <dbReference type="NCBI Taxonomy" id="60185"/>
    <lineage>
        <taxon>Eukaryota</taxon>
        <taxon>Fungi</taxon>
        <taxon>Fungi incertae sedis</taxon>
        <taxon>Mucoromycota</taxon>
        <taxon>Mucoromycotina</taxon>
        <taxon>Mucoromycetes</taxon>
        <taxon>Mucorales</taxon>
        <taxon>Lichtheimiaceae</taxon>
        <taxon>Phascolomyces</taxon>
    </lineage>
</organism>
<reference evidence="2" key="2">
    <citation type="submission" date="2023-02" db="EMBL/GenBank/DDBJ databases">
        <authorList>
            <consortium name="DOE Joint Genome Institute"/>
            <person name="Mondo S.J."/>
            <person name="Chang Y."/>
            <person name="Wang Y."/>
            <person name="Ahrendt S."/>
            <person name="Andreopoulos W."/>
            <person name="Barry K."/>
            <person name="Beard J."/>
            <person name="Benny G.L."/>
            <person name="Blankenship S."/>
            <person name="Bonito G."/>
            <person name="Cuomo C."/>
            <person name="Desiro A."/>
            <person name="Gervers K.A."/>
            <person name="Hundley H."/>
            <person name="Kuo A."/>
            <person name="LaButti K."/>
            <person name="Lang B.F."/>
            <person name="Lipzen A."/>
            <person name="O'Donnell K."/>
            <person name="Pangilinan J."/>
            <person name="Reynolds N."/>
            <person name="Sandor L."/>
            <person name="Smith M.W."/>
            <person name="Tsang A."/>
            <person name="Grigoriev I.V."/>
            <person name="Stajich J.E."/>
            <person name="Spatafora J.W."/>
        </authorList>
    </citation>
    <scope>NUCLEOTIDE SEQUENCE</scope>
    <source>
        <strain evidence="2">RSA 2281</strain>
    </source>
</reference>
<dbReference type="SUPFAM" id="SSF49879">
    <property type="entry name" value="SMAD/FHA domain"/>
    <property type="match status" value="1"/>
</dbReference>
<feature type="region of interest" description="Disordered" evidence="1">
    <location>
        <begin position="131"/>
        <end position="208"/>
    </location>
</feature>
<dbReference type="CDD" id="cd22671">
    <property type="entry name" value="FHA_APTX-like"/>
    <property type="match status" value="1"/>
</dbReference>
<accession>A0AAD5JZW0</accession>
<evidence type="ECO:0000256" key="1">
    <source>
        <dbReference type="SAM" id="MobiDB-lite"/>
    </source>
</evidence>
<feature type="compositionally biased region" description="Acidic residues" evidence="1">
    <location>
        <begin position="147"/>
        <end position="162"/>
    </location>
</feature>
<dbReference type="AlphaFoldDB" id="A0AAD5JZW0"/>
<protein>
    <recommendedName>
        <fullName evidence="4">FHA domain-containing protein</fullName>
    </recommendedName>
</protein>
<keyword evidence="3" id="KW-1185">Reference proteome</keyword>
<dbReference type="Gene3D" id="2.60.200.20">
    <property type="match status" value="1"/>
</dbReference>
<evidence type="ECO:0008006" key="4">
    <source>
        <dbReference type="Google" id="ProtNLM"/>
    </source>
</evidence>
<sequence>MASLHDETNNQYYPLEPEVTLIIGRENPQFNLGHDHRVGRRQIELNLVEDGSCFVKRLGTNPSLLGTKLLPRNCEIQVYDGDLLKLIPVIFILPNSRNPEDRDRNAVIPPTVPTPIEGEKYYYDENNMEEYQTQQPPSMAQNSLDFQQDDNEEDNTTTDEEEAKAKQNEEEEESDGWITTESSLLGGEDWSDLEEDLKVENNVVNYNK</sequence>
<proteinExistence type="predicted"/>
<name>A0AAD5JZW0_9FUNG</name>
<dbReference type="EMBL" id="JAIXMP010000057">
    <property type="protein sequence ID" value="KAI9244715.1"/>
    <property type="molecule type" value="Genomic_DNA"/>
</dbReference>
<dbReference type="InterPro" id="IPR008984">
    <property type="entry name" value="SMAD_FHA_dom_sf"/>
</dbReference>
<feature type="compositionally biased region" description="Polar residues" evidence="1">
    <location>
        <begin position="131"/>
        <end position="146"/>
    </location>
</feature>